<protein>
    <submittedName>
        <fullName evidence="1">Os10g0101125 protein</fullName>
    </submittedName>
</protein>
<reference evidence="1 2" key="2">
    <citation type="journal article" date="2013" name="Plant Cell Physiol.">
        <title>Rice Annotation Project Database (RAP-DB): an integrative and interactive database for rice genomics.</title>
        <authorList>
            <person name="Sakai H."/>
            <person name="Lee S.S."/>
            <person name="Tanaka T."/>
            <person name="Numa H."/>
            <person name="Kim J."/>
            <person name="Kawahara Y."/>
            <person name="Wakimoto H."/>
            <person name="Yang C.C."/>
            <person name="Iwamoto M."/>
            <person name="Abe T."/>
            <person name="Yamada Y."/>
            <person name="Muto A."/>
            <person name="Inokuchi H."/>
            <person name="Ikemura T."/>
            <person name="Matsumoto T."/>
            <person name="Sasaki T."/>
            <person name="Itoh T."/>
        </authorList>
    </citation>
    <scope>NUCLEOTIDE SEQUENCE [LARGE SCALE GENOMIC DNA]</scope>
    <source>
        <strain evidence="2">cv. Nipponbare</strain>
    </source>
</reference>
<dbReference type="Proteomes" id="UP000059680">
    <property type="component" value="Chromosome 10"/>
</dbReference>
<gene>
    <name evidence="1" type="ordered locus">Os10g0101125</name>
    <name evidence="1" type="ORF">OSNPB_100101125</name>
</gene>
<organism evidence="1 2">
    <name type="scientific">Oryza sativa subsp. japonica</name>
    <name type="common">Rice</name>
    <dbReference type="NCBI Taxonomy" id="39947"/>
    <lineage>
        <taxon>Eukaryota</taxon>
        <taxon>Viridiplantae</taxon>
        <taxon>Streptophyta</taxon>
        <taxon>Embryophyta</taxon>
        <taxon>Tracheophyta</taxon>
        <taxon>Spermatophyta</taxon>
        <taxon>Magnoliopsida</taxon>
        <taxon>Liliopsida</taxon>
        <taxon>Poales</taxon>
        <taxon>Poaceae</taxon>
        <taxon>BOP clade</taxon>
        <taxon>Oryzoideae</taxon>
        <taxon>Oryzeae</taxon>
        <taxon>Oryzinae</taxon>
        <taxon>Oryza</taxon>
        <taxon>Oryza sativa</taxon>
    </lineage>
</organism>
<accession>A0A0N7KRB6</accession>
<sequence length="84" mass="9685">MLVKIRREVGYMDANYLIQLVRYETHPMGKWNFGWSIEVVISDWIAQKVALKMTMWQGISFSKFGDSEGDSRHNHPRVGVAGDV</sequence>
<dbReference type="EMBL" id="AP014966">
    <property type="protein sequence ID" value="BAT09562.1"/>
    <property type="molecule type" value="Genomic_DNA"/>
</dbReference>
<reference evidence="1 2" key="3">
    <citation type="journal article" date="2013" name="Rice">
        <title>Improvement of the Oryza sativa Nipponbare reference genome using next generation sequence and optical map data.</title>
        <authorList>
            <person name="Kawahara Y."/>
            <person name="de la Bastide M."/>
            <person name="Hamilton J.P."/>
            <person name="Kanamori H."/>
            <person name="McCombie W.R."/>
            <person name="Ouyang S."/>
            <person name="Schwartz D.C."/>
            <person name="Tanaka T."/>
            <person name="Wu J."/>
            <person name="Zhou S."/>
            <person name="Childs K.L."/>
            <person name="Davidson R.M."/>
            <person name="Lin H."/>
            <person name="Quesada-Ocampo L."/>
            <person name="Vaillancourt B."/>
            <person name="Sakai H."/>
            <person name="Lee S.S."/>
            <person name="Kim J."/>
            <person name="Numa H."/>
            <person name="Itoh T."/>
            <person name="Buell C.R."/>
            <person name="Matsumoto T."/>
        </authorList>
    </citation>
    <scope>NUCLEOTIDE SEQUENCE [LARGE SCALE GENOMIC DNA]</scope>
    <source>
        <strain evidence="2">cv. Nipponbare</strain>
    </source>
</reference>
<dbReference type="AlphaFoldDB" id="A0A0N7KRB6"/>
<dbReference type="InParanoid" id="A0A0N7KRB6"/>
<name>A0A0N7KRB6_ORYSJ</name>
<reference evidence="2" key="1">
    <citation type="journal article" date="2005" name="Nature">
        <title>The map-based sequence of the rice genome.</title>
        <authorList>
            <consortium name="International rice genome sequencing project (IRGSP)"/>
            <person name="Matsumoto T."/>
            <person name="Wu J."/>
            <person name="Kanamori H."/>
            <person name="Katayose Y."/>
            <person name="Fujisawa M."/>
            <person name="Namiki N."/>
            <person name="Mizuno H."/>
            <person name="Yamamoto K."/>
            <person name="Antonio B.A."/>
            <person name="Baba T."/>
            <person name="Sakata K."/>
            <person name="Nagamura Y."/>
            <person name="Aoki H."/>
            <person name="Arikawa K."/>
            <person name="Arita K."/>
            <person name="Bito T."/>
            <person name="Chiden Y."/>
            <person name="Fujitsuka N."/>
            <person name="Fukunaka R."/>
            <person name="Hamada M."/>
            <person name="Harada C."/>
            <person name="Hayashi A."/>
            <person name="Hijishita S."/>
            <person name="Honda M."/>
            <person name="Hosokawa S."/>
            <person name="Ichikawa Y."/>
            <person name="Idonuma A."/>
            <person name="Iijima M."/>
            <person name="Ikeda M."/>
            <person name="Ikeno M."/>
            <person name="Ito K."/>
            <person name="Ito S."/>
            <person name="Ito T."/>
            <person name="Ito Y."/>
            <person name="Ito Y."/>
            <person name="Iwabuchi A."/>
            <person name="Kamiya K."/>
            <person name="Karasawa W."/>
            <person name="Kurita K."/>
            <person name="Katagiri S."/>
            <person name="Kikuta A."/>
            <person name="Kobayashi H."/>
            <person name="Kobayashi N."/>
            <person name="Machita K."/>
            <person name="Maehara T."/>
            <person name="Masukawa M."/>
            <person name="Mizubayashi T."/>
            <person name="Mukai Y."/>
            <person name="Nagasaki H."/>
            <person name="Nagata Y."/>
            <person name="Naito S."/>
            <person name="Nakashima M."/>
            <person name="Nakama Y."/>
            <person name="Nakamichi Y."/>
            <person name="Nakamura M."/>
            <person name="Meguro A."/>
            <person name="Negishi M."/>
            <person name="Ohta I."/>
            <person name="Ohta T."/>
            <person name="Okamoto M."/>
            <person name="Ono N."/>
            <person name="Saji S."/>
            <person name="Sakaguchi M."/>
            <person name="Sakai K."/>
            <person name="Shibata M."/>
            <person name="Shimokawa T."/>
            <person name="Song J."/>
            <person name="Takazaki Y."/>
            <person name="Terasawa K."/>
            <person name="Tsugane M."/>
            <person name="Tsuji K."/>
            <person name="Ueda S."/>
            <person name="Waki K."/>
            <person name="Yamagata H."/>
            <person name="Yamamoto M."/>
            <person name="Yamamoto S."/>
            <person name="Yamane H."/>
            <person name="Yoshiki S."/>
            <person name="Yoshihara R."/>
            <person name="Yukawa K."/>
            <person name="Zhong H."/>
            <person name="Yano M."/>
            <person name="Yuan Q."/>
            <person name="Ouyang S."/>
            <person name="Liu J."/>
            <person name="Jones K.M."/>
            <person name="Gansberger K."/>
            <person name="Moffat K."/>
            <person name="Hill J."/>
            <person name="Bera J."/>
            <person name="Fadrosh D."/>
            <person name="Jin S."/>
            <person name="Johri S."/>
            <person name="Kim M."/>
            <person name="Overton L."/>
            <person name="Reardon M."/>
            <person name="Tsitrin T."/>
            <person name="Vuong H."/>
            <person name="Weaver B."/>
            <person name="Ciecko A."/>
            <person name="Tallon L."/>
            <person name="Jackson J."/>
            <person name="Pai G."/>
            <person name="Aken S.V."/>
            <person name="Utterback T."/>
            <person name="Reidmuller S."/>
            <person name="Feldblyum T."/>
            <person name="Hsiao J."/>
            <person name="Zismann V."/>
            <person name="Iobst S."/>
            <person name="de Vazeille A.R."/>
            <person name="Buell C.R."/>
            <person name="Ying K."/>
            <person name="Li Y."/>
            <person name="Lu T."/>
            <person name="Huang Y."/>
            <person name="Zhao Q."/>
            <person name="Feng Q."/>
            <person name="Zhang L."/>
            <person name="Zhu J."/>
            <person name="Weng Q."/>
            <person name="Mu J."/>
            <person name="Lu Y."/>
            <person name="Fan D."/>
            <person name="Liu Y."/>
            <person name="Guan J."/>
            <person name="Zhang Y."/>
            <person name="Yu S."/>
            <person name="Liu X."/>
            <person name="Zhang Y."/>
            <person name="Hong G."/>
            <person name="Han B."/>
            <person name="Choisne N."/>
            <person name="Demange N."/>
            <person name="Orjeda G."/>
            <person name="Samain S."/>
            <person name="Cattolico L."/>
            <person name="Pelletier E."/>
            <person name="Couloux A."/>
            <person name="Segurens B."/>
            <person name="Wincker P."/>
            <person name="D'Hont A."/>
            <person name="Scarpelli C."/>
            <person name="Weissenbach J."/>
            <person name="Salanoubat M."/>
            <person name="Quetier F."/>
            <person name="Yu Y."/>
            <person name="Kim H.R."/>
            <person name="Rambo T."/>
            <person name="Currie J."/>
            <person name="Collura K."/>
            <person name="Luo M."/>
            <person name="Yang T."/>
            <person name="Ammiraju J.S.S."/>
            <person name="Engler F."/>
            <person name="Soderlund C."/>
            <person name="Wing R.A."/>
            <person name="Palmer L.E."/>
            <person name="de la Bastide M."/>
            <person name="Spiegel L."/>
            <person name="Nascimento L."/>
            <person name="Zutavern T."/>
            <person name="O'Shaughnessy A."/>
            <person name="Dike S."/>
            <person name="Dedhia N."/>
            <person name="Preston R."/>
            <person name="Balija V."/>
            <person name="McCombie W.R."/>
            <person name="Chow T."/>
            <person name="Chen H."/>
            <person name="Chung M."/>
            <person name="Chen C."/>
            <person name="Shaw J."/>
            <person name="Wu H."/>
            <person name="Hsiao K."/>
            <person name="Chao Y."/>
            <person name="Chu M."/>
            <person name="Cheng C."/>
            <person name="Hour A."/>
            <person name="Lee P."/>
            <person name="Lin S."/>
            <person name="Lin Y."/>
            <person name="Liou J."/>
            <person name="Liu S."/>
            <person name="Hsing Y."/>
            <person name="Raghuvanshi S."/>
            <person name="Mohanty A."/>
            <person name="Bharti A.K."/>
            <person name="Gaur A."/>
            <person name="Gupta V."/>
            <person name="Kumar D."/>
            <person name="Ravi V."/>
            <person name="Vij S."/>
            <person name="Kapur A."/>
            <person name="Khurana P."/>
            <person name="Khurana P."/>
            <person name="Khurana J.P."/>
            <person name="Tyagi A.K."/>
            <person name="Gaikwad K."/>
            <person name="Singh A."/>
            <person name="Dalal V."/>
            <person name="Srivastava S."/>
            <person name="Dixit A."/>
            <person name="Pal A.K."/>
            <person name="Ghazi I.A."/>
            <person name="Yadav M."/>
            <person name="Pandit A."/>
            <person name="Bhargava A."/>
            <person name="Sureshbabu K."/>
            <person name="Batra K."/>
            <person name="Sharma T.R."/>
            <person name="Mohapatra T."/>
            <person name="Singh N.K."/>
            <person name="Messing J."/>
            <person name="Nelson A.B."/>
            <person name="Fuks G."/>
            <person name="Kavchok S."/>
            <person name="Keizer G."/>
            <person name="Linton E."/>
            <person name="Llaca V."/>
            <person name="Song R."/>
            <person name="Tanyolac B."/>
            <person name="Young S."/>
            <person name="Ho-Il K."/>
            <person name="Hahn J.H."/>
            <person name="Sangsakoo G."/>
            <person name="Vanavichit A."/>
            <person name="de Mattos Luiz.A.T."/>
            <person name="Zimmer P.D."/>
            <person name="Malone G."/>
            <person name="Dellagostin O."/>
            <person name="de Oliveira A.C."/>
            <person name="Bevan M."/>
            <person name="Bancroft I."/>
            <person name="Minx P."/>
            <person name="Cordum H."/>
            <person name="Wilson R."/>
            <person name="Cheng Z."/>
            <person name="Jin W."/>
            <person name="Jiang J."/>
            <person name="Leong S.A."/>
            <person name="Iwama H."/>
            <person name="Gojobori T."/>
            <person name="Itoh T."/>
            <person name="Niimura Y."/>
            <person name="Fujii Y."/>
            <person name="Habara T."/>
            <person name="Sakai H."/>
            <person name="Sato Y."/>
            <person name="Wilson G."/>
            <person name="Kumar K."/>
            <person name="McCouch S."/>
            <person name="Juretic N."/>
            <person name="Hoen D."/>
            <person name="Wright S."/>
            <person name="Bruskiewich R."/>
            <person name="Bureau T."/>
            <person name="Miyao A."/>
            <person name="Hirochika H."/>
            <person name="Nishikawa T."/>
            <person name="Kadowaki K."/>
            <person name="Sugiura M."/>
            <person name="Burr B."/>
            <person name="Sasaki T."/>
        </authorList>
    </citation>
    <scope>NUCLEOTIDE SEQUENCE [LARGE SCALE GENOMIC DNA]</scope>
    <source>
        <strain evidence="2">cv. Nipponbare</strain>
    </source>
</reference>
<proteinExistence type="predicted"/>
<evidence type="ECO:0000313" key="2">
    <source>
        <dbReference type="Proteomes" id="UP000059680"/>
    </source>
</evidence>
<keyword evidence="2" id="KW-1185">Reference proteome</keyword>
<dbReference type="Gramene" id="Os10t0101125-00">
    <property type="protein sequence ID" value="Os10t0101125-00"/>
    <property type="gene ID" value="Os10g0101125"/>
</dbReference>
<evidence type="ECO:0000313" key="1">
    <source>
        <dbReference type="EMBL" id="BAT09562.1"/>
    </source>
</evidence>
<dbReference type="PaxDb" id="39947-A0A0N7KRB6"/>